<dbReference type="EMBL" id="KQ459348">
    <property type="protein sequence ID" value="KPJ01337.1"/>
    <property type="molecule type" value="Genomic_DNA"/>
</dbReference>
<sequence>MRAAQCSPPPPPRAATYTRTAQFCAATYTKLKAARIFENIQNMRVVDLRFECDVCHACFTRRCYWKKHLQRQHGVTVPPQRPGRQKTNRQVGELPTSGIVT</sequence>
<name>A0A0N1PFZ3_PAPXU</name>
<keyword evidence="1" id="KW-0863">Zinc-finger</keyword>
<evidence type="ECO:0000313" key="5">
    <source>
        <dbReference type="Proteomes" id="UP000053268"/>
    </source>
</evidence>
<gene>
    <name evidence="4" type="ORF">RR46_01115</name>
</gene>
<accession>A0A0N1PFZ3</accession>
<keyword evidence="1" id="KW-0479">Metal-binding</keyword>
<dbReference type="GO" id="GO:0008270">
    <property type="term" value="F:zinc ion binding"/>
    <property type="evidence" value="ECO:0007669"/>
    <property type="project" value="UniProtKB-KW"/>
</dbReference>
<protein>
    <recommendedName>
        <fullName evidence="3">C2H2-type domain-containing protein</fullName>
    </recommendedName>
</protein>
<dbReference type="PROSITE" id="PS00028">
    <property type="entry name" value="ZINC_FINGER_C2H2_1"/>
    <property type="match status" value="1"/>
</dbReference>
<reference evidence="4 5" key="1">
    <citation type="journal article" date="2015" name="Nat. Commun.">
        <title>Outbred genome sequencing and CRISPR/Cas9 gene editing in butterflies.</title>
        <authorList>
            <person name="Li X."/>
            <person name="Fan D."/>
            <person name="Zhang W."/>
            <person name="Liu G."/>
            <person name="Zhang L."/>
            <person name="Zhao L."/>
            <person name="Fang X."/>
            <person name="Chen L."/>
            <person name="Dong Y."/>
            <person name="Chen Y."/>
            <person name="Ding Y."/>
            <person name="Zhao R."/>
            <person name="Feng M."/>
            <person name="Zhu Y."/>
            <person name="Feng Y."/>
            <person name="Jiang X."/>
            <person name="Zhu D."/>
            <person name="Xiang H."/>
            <person name="Feng X."/>
            <person name="Li S."/>
            <person name="Wang J."/>
            <person name="Zhang G."/>
            <person name="Kronforst M.R."/>
            <person name="Wang W."/>
        </authorList>
    </citation>
    <scope>NUCLEOTIDE SEQUENCE [LARGE SCALE GENOMIC DNA]</scope>
    <source>
        <strain evidence="4">Ya'a_city_454_Px</strain>
        <tissue evidence="4">Whole body</tissue>
    </source>
</reference>
<proteinExistence type="predicted"/>
<keyword evidence="1" id="KW-0862">Zinc</keyword>
<dbReference type="PROSITE" id="PS50157">
    <property type="entry name" value="ZINC_FINGER_C2H2_2"/>
    <property type="match status" value="1"/>
</dbReference>
<evidence type="ECO:0000256" key="2">
    <source>
        <dbReference type="SAM" id="MobiDB-lite"/>
    </source>
</evidence>
<dbReference type="Proteomes" id="UP000053268">
    <property type="component" value="Unassembled WGS sequence"/>
</dbReference>
<feature type="domain" description="C2H2-type" evidence="3">
    <location>
        <begin position="50"/>
        <end position="78"/>
    </location>
</feature>
<evidence type="ECO:0000256" key="1">
    <source>
        <dbReference type="PROSITE-ProRule" id="PRU00042"/>
    </source>
</evidence>
<evidence type="ECO:0000313" key="4">
    <source>
        <dbReference type="EMBL" id="KPJ01337.1"/>
    </source>
</evidence>
<evidence type="ECO:0000259" key="3">
    <source>
        <dbReference type="PROSITE" id="PS50157"/>
    </source>
</evidence>
<dbReference type="STRING" id="66420.A0A0N1PFZ3"/>
<feature type="region of interest" description="Disordered" evidence="2">
    <location>
        <begin position="74"/>
        <end position="101"/>
    </location>
</feature>
<dbReference type="AlphaFoldDB" id="A0A0N1PFZ3"/>
<organism evidence="4 5">
    <name type="scientific">Papilio xuthus</name>
    <name type="common">Asian swallowtail butterfly</name>
    <dbReference type="NCBI Taxonomy" id="66420"/>
    <lineage>
        <taxon>Eukaryota</taxon>
        <taxon>Metazoa</taxon>
        <taxon>Ecdysozoa</taxon>
        <taxon>Arthropoda</taxon>
        <taxon>Hexapoda</taxon>
        <taxon>Insecta</taxon>
        <taxon>Pterygota</taxon>
        <taxon>Neoptera</taxon>
        <taxon>Endopterygota</taxon>
        <taxon>Lepidoptera</taxon>
        <taxon>Glossata</taxon>
        <taxon>Ditrysia</taxon>
        <taxon>Papilionoidea</taxon>
        <taxon>Papilionidae</taxon>
        <taxon>Papilioninae</taxon>
        <taxon>Papilio</taxon>
    </lineage>
</organism>
<keyword evidence="5" id="KW-1185">Reference proteome</keyword>
<dbReference type="InterPro" id="IPR013087">
    <property type="entry name" value="Znf_C2H2_type"/>
</dbReference>